<keyword evidence="2" id="KW-0413">Isomerase</keyword>
<dbReference type="Gene3D" id="1.20.120.450">
    <property type="entry name" value="dinb family like domain"/>
    <property type="match status" value="1"/>
</dbReference>
<dbReference type="GO" id="GO:0046872">
    <property type="term" value="F:metal ion binding"/>
    <property type="evidence" value="ECO:0007669"/>
    <property type="project" value="InterPro"/>
</dbReference>
<accession>A0A1I3WEF0</accession>
<dbReference type="AlphaFoldDB" id="A0A1I3WEF0"/>
<organism evidence="2 3">
    <name type="scientific">Celeribacter neptunius</name>
    <dbReference type="NCBI Taxonomy" id="588602"/>
    <lineage>
        <taxon>Bacteria</taxon>
        <taxon>Pseudomonadati</taxon>
        <taxon>Pseudomonadota</taxon>
        <taxon>Alphaproteobacteria</taxon>
        <taxon>Rhodobacterales</taxon>
        <taxon>Roseobacteraceae</taxon>
        <taxon>Celeribacter</taxon>
    </lineage>
</organism>
<dbReference type="InterPro" id="IPR024344">
    <property type="entry name" value="MDMPI_metal-binding"/>
</dbReference>
<dbReference type="Pfam" id="PF11716">
    <property type="entry name" value="MDMPI_N"/>
    <property type="match status" value="1"/>
</dbReference>
<dbReference type="SUPFAM" id="SSF109854">
    <property type="entry name" value="DinB/YfiT-like putative metalloenzymes"/>
    <property type="match status" value="1"/>
</dbReference>
<keyword evidence="3" id="KW-1185">Reference proteome</keyword>
<gene>
    <name evidence="2" type="ORF">SAMN04487991_3667</name>
</gene>
<evidence type="ECO:0000313" key="3">
    <source>
        <dbReference type="Proteomes" id="UP000199630"/>
    </source>
</evidence>
<dbReference type="Proteomes" id="UP000199630">
    <property type="component" value="Unassembled WGS sequence"/>
</dbReference>
<dbReference type="InterPro" id="IPR034660">
    <property type="entry name" value="DinB/YfiT-like"/>
</dbReference>
<dbReference type="OrthoDB" id="7847787at2"/>
<keyword evidence="2" id="KW-0670">Pyruvate</keyword>
<protein>
    <submittedName>
        <fullName evidence="2">Maleylpyruvate isomerase</fullName>
    </submittedName>
</protein>
<proteinExistence type="predicted"/>
<evidence type="ECO:0000313" key="2">
    <source>
        <dbReference type="EMBL" id="SFK04806.1"/>
    </source>
</evidence>
<dbReference type="STRING" id="588602.SAMN04487991_3667"/>
<dbReference type="EMBL" id="FORH01000008">
    <property type="protein sequence ID" value="SFK04806.1"/>
    <property type="molecule type" value="Genomic_DNA"/>
</dbReference>
<dbReference type="GO" id="GO:0016853">
    <property type="term" value="F:isomerase activity"/>
    <property type="evidence" value="ECO:0007669"/>
    <property type="project" value="UniProtKB-KW"/>
</dbReference>
<reference evidence="3" key="1">
    <citation type="submission" date="2016-10" db="EMBL/GenBank/DDBJ databases">
        <authorList>
            <person name="Varghese N."/>
            <person name="Submissions S."/>
        </authorList>
    </citation>
    <scope>NUCLEOTIDE SEQUENCE [LARGE SCALE GENOMIC DNA]</scope>
    <source>
        <strain evidence="3">DSM 26471</strain>
    </source>
</reference>
<evidence type="ECO:0000259" key="1">
    <source>
        <dbReference type="Pfam" id="PF11716"/>
    </source>
</evidence>
<name>A0A1I3WEF0_9RHOB</name>
<sequence length="189" mass="20604">MSQTSSGLTETDLAAREALKARLGKGARFDAPNAPAEELLLARRGTAYFARKLMELSDEALYAPSALEGLSRAHVLVRVSYEARYQALALEALDKGKQLELPEKLPSLDLAATLPARALRHLFQHSEVHLNVCWRDLSEAQWDMGITLIDGAKTTPRALPLLRAKGIWQAALDLGNGARVADVPVNLRG</sequence>
<dbReference type="RefSeq" id="WP_090062158.1">
    <property type="nucleotide sequence ID" value="NZ_FORH01000008.1"/>
</dbReference>
<feature type="domain" description="Mycothiol-dependent maleylpyruvate isomerase metal-binding" evidence="1">
    <location>
        <begin position="43"/>
        <end position="163"/>
    </location>
</feature>